<dbReference type="RefSeq" id="WP_095069069.1">
    <property type="nucleotide sequence ID" value="NZ_LT899436.1"/>
</dbReference>
<dbReference type="OrthoDB" id="787383at2"/>
<dbReference type="Proteomes" id="UP000215214">
    <property type="component" value="Chromosome TJEJU"/>
</dbReference>
<protein>
    <recommendedName>
        <fullName evidence="1">DUF1266 domain-containing protein</fullName>
    </recommendedName>
</protein>
<gene>
    <name evidence="2" type="ORF">TJEJU_0410</name>
</gene>
<evidence type="ECO:0000313" key="2">
    <source>
        <dbReference type="EMBL" id="SNR14208.1"/>
    </source>
</evidence>
<organism evidence="2 3">
    <name type="scientific">Tenacibaculum jejuense</name>
    <dbReference type="NCBI Taxonomy" id="584609"/>
    <lineage>
        <taxon>Bacteria</taxon>
        <taxon>Pseudomonadati</taxon>
        <taxon>Bacteroidota</taxon>
        <taxon>Flavobacteriia</taxon>
        <taxon>Flavobacteriales</taxon>
        <taxon>Flavobacteriaceae</taxon>
        <taxon>Tenacibaculum</taxon>
    </lineage>
</organism>
<dbReference type="AlphaFoldDB" id="A0A238U6J2"/>
<dbReference type="InterPro" id="IPR009677">
    <property type="entry name" value="DUF1266"/>
</dbReference>
<accession>A0A238U6J2</accession>
<dbReference type="KEGG" id="tje:TJEJU_0410"/>
<evidence type="ECO:0000259" key="1">
    <source>
        <dbReference type="Pfam" id="PF06889"/>
    </source>
</evidence>
<evidence type="ECO:0000313" key="3">
    <source>
        <dbReference type="Proteomes" id="UP000215214"/>
    </source>
</evidence>
<name>A0A238U6J2_9FLAO</name>
<feature type="domain" description="DUF1266" evidence="1">
    <location>
        <begin position="55"/>
        <end position="173"/>
    </location>
</feature>
<reference evidence="2 3" key="1">
    <citation type="submission" date="2017-07" db="EMBL/GenBank/DDBJ databases">
        <authorList>
            <person name="Sun Z.S."/>
            <person name="Albrecht U."/>
            <person name="Echele G."/>
            <person name="Lee C.C."/>
        </authorList>
    </citation>
    <scope>NUCLEOTIDE SEQUENCE [LARGE SCALE GENOMIC DNA]</scope>
    <source>
        <strain evidence="3">type strain: KCTC 22618</strain>
    </source>
</reference>
<dbReference type="Pfam" id="PF06889">
    <property type="entry name" value="DUF1266"/>
    <property type="match status" value="1"/>
</dbReference>
<proteinExistence type="predicted"/>
<keyword evidence="3" id="KW-1185">Reference proteome</keyword>
<dbReference type="EMBL" id="LT899436">
    <property type="protein sequence ID" value="SNR14208.1"/>
    <property type="molecule type" value="Genomic_DNA"/>
</dbReference>
<sequence length="213" mass="25009">MKENSNTRVAITKSQKRMLAFGAILFHTEGQKILSVSFKNEYELFLNEIKDESQDREIAIKNLQHLLELGESKKMDYLIGKQVLDATSVKKEISKKMKVSLQQINPVNSTYAWDICRLVAKSKWYFWAGYITREEMWNFISKGVEQASEHGDDWESYTISFLIGRKLAGFEIDGIVKQVKQVFFSRSPFLRKIKDIDVYKKYQFKYNKVIYTN</sequence>